<keyword evidence="2" id="KW-1185">Reference proteome</keyword>
<dbReference type="VEuPathDB" id="MicrosporidiaDB:M153_10590002864"/>
<evidence type="ECO:0000313" key="1">
    <source>
        <dbReference type="EMBL" id="KRH93330.1"/>
    </source>
</evidence>
<organism evidence="1 2">
    <name type="scientific">Pseudoloma neurophilia</name>
    <dbReference type="NCBI Taxonomy" id="146866"/>
    <lineage>
        <taxon>Eukaryota</taxon>
        <taxon>Fungi</taxon>
        <taxon>Fungi incertae sedis</taxon>
        <taxon>Microsporidia</taxon>
        <taxon>Pseudoloma</taxon>
    </lineage>
</organism>
<protein>
    <submittedName>
        <fullName evidence="1">Uncharacterized protein</fullName>
    </submittedName>
</protein>
<dbReference type="EMBL" id="LGUB01000383">
    <property type="protein sequence ID" value="KRH93330.1"/>
    <property type="molecule type" value="Genomic_DNA"/>
</dbReference>
<reference evidence="1 2" key="1">
    <citation type="submission" date="2015-07" db="EMBL/GenBank/DDBJ databases">
        <title>The genome of Pseudoloma neurophilia, a relevant intracellular parasite of the zebrafish.</title>
        <authorList>
            <person name="Ndikumana S."/>
            <person name="Pelin A."/>
            <person name="Sanders J."/>
            <person name="Corradi N."/>
        </authorList>
    </citation>
    <scope>NUCLEOTIDE SEQUENCE [LARGE SCALE GENOMIC DNA]</scope>
    <source>
        <strain evidence="1 2">MK1</strain>
    </source>
</reference>
<accession>A0A0R0LVB8</accession>
<evidence type="ECO:0000313" key="2">
    <source>
        <dbReference type="Proteomes" id="UP000051530"/>
    </source>
</evidence>
<comment type="caution">
    <text evidence="1">The sequence shown here is derived from an EMBL/GenBank/DDBJ whole genome shotgun (WGS) entry which is preliminary data.</text>
</comment>
<proteinExistence type="predicted"/>
<dbReference type="Proteomes" id="UP000051530">
    <property type="component" value="Unassembled WGS sequence"/>
</dbReference>
<gene>
    <name evidence="1" type="ORF">M153_10590002864</name>
</gene>
<sequence>MLLQRNLYIRQNFGLSINPTEYVSLSSNDRKDRIKAEIDNLVCPTSMTSKLLEEATIKLKIS</sequence>
<name>A0A0R0LVB8_9MICR</name>
<dbReference type="AlphaFoldDB" id="A0A0R0LVB8"/>